<organism evidence="13 14">
    <name type="scientific">Sutterella megalosphaeroides</name>
    <dbReference type="NCBI Taxonomy" id="2494234"/>
    <lineage>
        <taxon>Bacteria</taxon>
        <taxon>Pseudomonadati</taxon>
        <taxon>Pseudomonadota</taxon>
        <taxon>Betaproteobacteria</taxon>
        <taxon>Burkholderiales</taxon>
        <taxon>Sutterellaceae</taxon>
        <taxon>Sutterella</taxon>
    </lineage>
</organism>
<dbReference type="GO" id="GO:0008764">
    <property type="term" value="F:UDP-N-acetylmuramoylalanine-D-glutamate ligase activity"/>
    <property type="evidence" value="ECO:0007669"/>
    <property type="project" value="UniProtKB-UniRule"/>
</dbReference>
<evidence type="ECO:0000256" key="7">
    <source>
        <dbReference type="ARBA" id="ARBA00022840"/>
    </source>
</evidence>
<dbReference type="EMBL" id="AP018786">
    <property type="protein sequence ID" value="BBF22503.1"/>
    <property type="molecule type" value="Genomic_DNA"/>
</dbReference>
<evidence type="ECO:0000256" key="10">
    <source>
        <dbReference type="RuleBase" id="RU003664"/>
    </source>
</evidence>
<feature type="binding site" evidence="9">
    <location>
        <begin position="139"/>
        <end position="145"/>
    </location>
    <ligand>
        <name>ATP</name>
        <dbReference type="ChEBI" id="CHEBI:30616"/>
    </ligand>
</feature>
<dbReference type="Pfam" id="PF08245">
    <property type="entry name" value="Mur_ligase_M"/>
    <property type="match status" value="1"/>
</dbReference>
<keyword evidence="8 9" id="KW-0131">Cell cycle</keyword>
<dbReference type="PANTHER" id="PTHR43692:SF1">
    <property type="entry name" value="UDP-N-ACETYLMURAMOYLALANINE--D-GLUTAMATE LIGASE"/>
    <property type="match status" value="1"/>
</dbReference>
<dbReference type="GO" id="GO:0071555">
    <property type="term" value="P:cell wall organization"/>
    <property type="evidence" value="ECO:0007669"/>
    <property type="project" value="UniProtKB-KW"/>
</dbReference>
<sequence>MSMETPLKSQENAPSARRTALVVGLGASGLAAIEYLVRRGWSVRAADTREAPAGAKTAAERFPGVDVRTGGLPESLLDGAELVVMSPGLSPDYGAAAPLVARARACGIEVIGEIECFARELARLKAETGYAPKVVGITGTNGKTTTTVLTTKMLEAAGLSARAAGNIGPNAVLELLKAEDAGELPDAWVLELSSFQLATTSNLKCDAAALLNVTEDHLDWHGSMAAYAEAKRRIFSEDTVRVLNRDDKLSVASADGIDPKRVRTFGQGSPGRPGESGLMHVDGLVWLAYVPSLPATTPASAAARRLAGEETPAAEALLPEGALKIQGRHNAMNALAALALVEAVGASLAGPLRVLETYSGEPHRVEHVMTVDGVDFIDDSKGTNVGAVIAAVSGFAAQGRRVLIVLGGDGKGQDFAPLGKALSGAAACAALIGRDAEAIGKVLVDVPHVRSATLEEAVEVLWARRRPGDVLLLSPACASWDMFRDYAERSRRFIEAAERIRAREEADSAGGSAS</sequence>
<dbReference type="RefSeq" id="WP_120176205.1">
    <property type="nucleotide sequence ID" value="NZ_AP018786.1"/>
</dbReference>
<dbReference type="OrthoDB" id="9809796at2"/>
<dbReference type="InterPro" id="IPR004101">
    <property type="entry name" value="Mur_ligase_C"/>
</dbReference>
<dbReference type="Pfam" id="PF02875">
    <property type="entry name" value="Mur_ligase_C"/>
    <property type="match status" value="1"/>
</dbReference>
<evidence type="ECO:0000256" key="3">
    <source>
        <dbReference type="ARBA" id="ARBA00022490"/>
    </source>
</evidence>
<dbReference type="InterPro" id="IPR036565">
    <property type="entry name" value="Mur-like_cat_sf"/>
</dbReference>
<name>A0A2Z6I7U6_9BURK</name>
<dbReference type="NCBIfam" id="TIGR01087">
    <property type="entry name" value="murD"/>
    <property type="match status" value="1"/>
</dbReference>
<keyword evidence="9 10" id="KW-0133">Cell shape</keyword>
<protein>
    <recommendedName>
        <fullName evidence="9 10">UDP-N-acetylmuramoylalanine--D-glutamate ligase</fullName>
        <ecNumber evidence="9 10">6.3.2.9</ecNumber>
    </recommendedName>
    <alternativeName>
        <fullName evidence="9">D-glutamic acid-adding enzyme</fullName>
    </alternativeName>
    <alternativeName>
        <fullName evidence="9">UDP-N-acetylmuramoyl-L-alanyl-D-glutamate synthetase</fullName>
    </alternativeName>
</protein>
<evidence type="ECO:0000256" key="2">
    <source>
        <dbReference type="ARBA" id="ARBA00004752"/>
    </source>
</evidence>
<dbReference type="Gene3D" id="3.40.50.720">
    <property type="entry name" value="NAD(P)-binding Rossmann-like Domain"/>
    <property type="match status" value="1"/>
</dbReference>
<dbReference type="SUPFAM" id="SSF53623">
    <property type="entry name" value="MurD-like peptide ligases, catalytic domain"/>
    <property type="match status" value="1"/>
</dbReference>
<evidence type="ECO:0000313" key="13">
    <source>
        <dbReference type="EMBL" id="BBF22503.1"/>
    </source>
</evidence>
<keyword evidence="5 9" id="KW-0132">Cell division</keyword>
<dbReference type="SUPFAM" id="SSF51984">
    <property type="entry name" value="MurCD N-terminal domain"/>
    <property type="match status" value="1"/>
</dbReference>
<dbReference type="InterPro" id="IPR036615">
    <property type="entry name" value="Mur_ligase_C_dom_sf"/>
</dbReference>
<comment type="subcellular location">
    <subcellularLocation>
        <location evidence="1 9 10">Cytoplasm</location>
    </subcellularLocation>
</comment>
<dbReference type="Proteomes" id="UP000271003">
    <property type="component" value="Chromosome"/>
</dbReference>
<proteinExistence type="inferred from homology"/>
<feature type="domain" description="Mur ligase central" evidence="12">
    <location>
        <begin position="137"/>
        <end position="268"/>
    </location>
</feature>
<dbReference type="AlphaFoldDB" id="A0A2Z6I7U6"/>
<dbReference type="Gene3D" id="3.90.190.20">
    <property type="entry name" value="Mur ligase, C-terminal domain"/>
    <property type="match status" value="1"/>
</dbReference>
<dbReference type="InterPro" id="IPR018109">
    <property type="entry name" value="Folylpolyglutamate_synth_CS"/>
</dbReference>
<keyword evidence="7 9" id="KW-0067">ATP-binding</keyword>
<keyword evidence="9 10" id="KW-0961">Cell wall biogenesis/degradation</keyword>
<evidence type="ECO:0000256" key="6">
    <source>
        <dbReference type="ARBA" id="ARBA00022741"/>
    </source>
</evidence>
<evidence type="ECO:0000256" key="4">
    <source>
        <dbReference type="ARBA" id="ARBA00022598"/>
    </source>
</evidence>
<dbReference type="UniPathway" id="UPA00219"/>
<dbReference type="SUPFAM" id="SSF53244">
    <property type="entry name" value="MurD-like peptide ligases, peptide-binding domain"/>
    <property type="match status" value="1"/>
</dbReference>
<keyword evidence="14" id="KW-1185">Reference proteome</keyword>
<reference evidence="13 14" key="1">
    <citation type="journal article" date="2018" name="Int. J. Syst. Evol. Microbiol.">
        <title>Mesosutterella multiformis gen. nov., sp. nov., a member of the family Sutterellaceae and Sutterella megalosphaeroides sp. nov., isolated from human faeces.</title>
        <authorList>
            <person name="Sakamoto M."/>
            <person name="Ikeyama N."/>
            <person name="Kunihiro T."/>
            <person name="Iino T."/>
            <person name="Yuki M."/>
            <person name="Ohkuma M."/>
        </authorList>
    </citation>
    <scope>NUCLEOTIDE SEQUENCE [LARGE SCALE GENOMIC DNA]</scope>
    <source>
        <strain evidence="13 14">6FBBBH3</strain>
    </source>
</reference>
<keyword evidence="6 9" id="KW-0547">Nucleotide-binding</keyword>
<dbReference type="GO" id="GO:0004326">
    <property type="term" value="F:tetrahydrofolylpolyglutamate synthase activity"/>
    <property type="evidence" value="ECO:0007669"/>
    <property type="project" value="InterPro"/>
</dbReference>
<feature type="domain" description="Mur ligase C-terminal" evidence="11">
    <location>
        <begin position="363"/>
        <end position="477"/>
    </location>
</feature>
<evidence type="ECO:0000313" key="14">
    <source>
        <dbReference type="Proteomes" id="UP000271003"/>
    </source>
</evidence>
<dbReference type="HAMAP" id="MF_00639">
    <property type="entry name" value="MurD"/>
    <property type="match status" value="1"/>
</dbReference>
<dbReference type="GO" id="GO:0009252">
    <property type="term" value="P:peptidoglycan biosynthetic process"/>
    <property type="evidence" value="ECO:0007669"/>
    <property type="project" value="UniProtKB-UniRule"/>
</dbReference>
<evidence type="ECO:0000256" key="1">
    <source>
        <dbReference type="ARBA" id="ARBA00004496"/>
    </source>
</evidence>
<evidence type="ECO:0000256" key="5">
    <source>
        <dbReference type="ARBA" id="ARBA00022618"/>
    </source>
</evidence>
<dbReference type="InterPro" id="IPR013221">
    <property type="entry name" value="Mur_ligase_cen"/>
</dbReference>
<gene>
    <name evidence="9 13" type="primary">murD</name>
    <name evidence="13" type="ORF">SUTMEG_03940</name>
</gene>
<keyword evidence="9 10" id="KW-0573">Peptidoglycan synthesis</keyword>
<evidence type="ECO:0000256" key="8">
    <source>
        <dbReference type="ARBA" id="ARBA00023306"/>
    </source>
</evidence>
<keyword evidence="3 9" id="KW-0963">Cytoplasm</keyword>
<dbReference type="Gene3D" id="3.40.1190.10">
    <property type="entry name" value="Mur-like, catalytic domain"/>
    <property type="match status" value="1"/>
</dbReference>
<dbReference type="GO" id="GO:0005737">
    <property type="term" value="C:cytoplasm"/>
    <property type="evidence" value="ECO:0007669"/>
    <property type="project" value="UniProtKB-SubCell"/>
</dbReference>
<evidence type="ECO:0000256" key="9">
    <source>
        <dbReference type="HAMAP-Rule" id="MF_00639"/>
    </source>
</evidence>
<comment type="catalytic activity">
    <reaction evidence="9 10">
        <text>UDP-N-acetyl-alpha-D-muramoyl-L-alanine + D-glutamate + ATP = UDP-N-acetyl-alpha-D-muramoyl-L-alanyl-D-glutamate + ADP + phosphate + H(+)</text>
        <dbReference type="Rhea" id="RHEA:16429"/>
        <dbReference type="ChEBI" id="CHEBI:15378"/>
        <dbReference type="ChEBI" id="CHEBI:29986"/>
        <dbReference type="ChEBI" id="CHEBI:30616"/>
        <dbReference type="ChEBI" id="CHEBI:43474"/>
        <dbReference type="ChEBI" id="CHEBI:83898"/>
        <dbReference type="ChEBI" id="CHEBI:83900"/>
        <dbReference type="ChEBI" id="CHEBI:456216"/>
        <dbReference type="EC" id="6.3.2.9"/>
    </reaction>
</comment>
<dbReference type="GO" id="GO:0005524">
    <property type="term" value="F:ATP binding"/>
    <property type="evidence" value="ECO:0007669"/>
    <property type="project" value="UniProtKB-UniRule"/>
</dbReference>
<dbReference type="PANTHER" id="PTHR43692">
    <property type="entry name" value="UDP-N-ACETYLMURAMOYLALANINE--D-GLUTAMATE LIGASE"/>
    <property type="match status" value="1"/>
</dbReference>
<comment type="similarity">
    <text evidence="9">Belongs to the MurCDEF family.</text>
</comment>
<comment type="pathway">
    <text evidence="2 9 10">Cell wall biogenesis; peptidoglycan biosynthesis.</text>
</comment>
<dbReference type="KEGG" id="sutt:SUTMEG_03940"/>
<dbReference type="InterPro" id="IPR005762">
    <property type="entry name" value="MurD"/>
</dbReference>
<dbReference type="GO" id="GO:0051301">
    <property type="term" value="P:cell division"/>
    <property type="evidence" value="ECO:0007669"/>
    <property type="project" value="UniProtKB-KW"/>
</dbReference>
<comment type="function">
    <text evidence="9 10">Cell wall formation. Catalyzes the addition of glutamate to the nucleotide precursor UDP-N-acetylmuramoyl-L-alanine (UMA).</text>
</comment>
<accession>A0A2Z6I7U6</accession>
<dbReference type="GO" id="GO:0008360">
    <property type="term" value="P:regulation of cell shape"/>
    <property type="evidence" value="ECO:0007669"/>
    <property type="project" value="UniProtKB-KW"/>
</dbReference>
<evidence type="ECO:0000259" key="11">
    <source>
        <dbReference type="Pfam" id="PF02875"/>
    </source>
</evidence>
<dbReference type="EC" id="6.3.2.9" evidence="9 10"/>
<dbReference type="PROSITE" id="PS01011">
    <property type="entry name" value="FOLYLPOLYGLU_SYNT_1"/>
    <property type="match status" value="1"/>
</dbReference>
<keyword evidence="4 9" id="KW-0436">Ligase</keyword>
<dbReference type="Pfam" id="PF21799">
    <property type="entry name" value="MurD-like_N"/>
    <property type="match status" value="1"/>
</dbReference>
<evidence type="ECO:0000259" key="12">
    <source>
        <dbReference type="Pfam" id="PF08245"/>
    </source>
</evidence>